<accession>A0A560CVV0</accession>
<organism evidence="3 4">
    <name type="scientific">Bradyrhizobium stylosanthis</name>
    <dbReference type="NCBI Taxonomy" id="1803665"/>
    <lineage>
        <taxon>Bacteria</taxon>
        <taxon>Pseudomonadati</taxon>
        <taxon>Pseudomonadota</taxon>
        <taxon>Alphaproteobacteria</taxon>
        <taxon>Hyphomicrobiales</taxon>
        <taxon>Nitrobacteraceae</taxon>
        <taxon>Bradyrhizobium</taxon>
    </lineage>
</organism>
<evidence type="ECO:0000313" key="3">
    <source>
        <dbReference type="EMBL" id="TWA88985.1"/>
    </source>
</evidence>
<sequence>MLGTERRGPRAPGDRRMYLYFNYSESGSLRWYVKVSSKGRRIGIAEEYGTSAFDAAYEAGVAALGGVLRMRRVKGIAKPDQPERRYLYVDVSQRGQVRYYVQLRNKLPKIRIKAEYGTTEFITEVDAAVAAQITLYGDQGDYINAQKQRNEERPALPKTPARPGTLRWYWNGYKQSDHWLGDLSVGHEGLAESTRLQRTGLIESLLPENGEKPFAVLTRKVIRVEMKARTPSQAGNLLSAVRGMMRWMIDEGHLDEDDDPTIGLKSGKAKASRESGGFLPWTENDMALYRAKWPLGTEARLMFDILHYTFLRLGDAHRFGPPHLRQIVRKMAVQIATEKSQGNTTVTVPVHPEFAESLKAARAANIIGAEVFTGKLVRGRILPMNKKAWAAKLKKYAVLAGVNEPKKSCHGVRKARAEVAAYADCTESQMMAMFGWTDPKMPAHYIAQANRERLGISGMEKIVTFDQSQSLDDWLGAPPANSRRTPSRNGVVTFPGKTQKKV</sequence>
<dbReference type="SUPFAM" id="SSF56349">
    <property type="entry name" value="DNA breaking-rejoining enzymes"/>
    <property type="match status" value="1"/>
</dbReference>
<reference evidence="3 4" key="1">
    <citation type="submission" date="2019-06" db="EMBL/GenBank/DDBJ databases">
        <title>Genomic Encyclopedia of Type Strains, Phase IV (KMG-V): Genome sequencing to study the core and pangenomes of soil and plant-associated prokaryotes.</title>
        <authorList>
            <person name="Whitman W."/>
        </authorList>
    </citation>
    <scope>NUCLEOTIDE SEQUENCE [LARGE SCALE GENOMIC DNA]</scope>
    <source>
        <strain evidence="3 4">BR 510</strain>
    </source>
</reference>
<keyword evidence="1" id="KW-0233">DNA recombination</keyword>
<dbReference type="InterPro" id="IPR013762">
    <property type="entry name" value="Integrase-like_cat_sf"/>
</dbReference>
<dbReference type="STRING" id="1803665.GCA_001641335_00649"/>
<dbReference type="GO" id="GO:0015074">
    <property type="term" value="P:DNA integration"/>
    <property type="evidence" value="ECO:0007669"/>
    <property type="project" value="InterPro"/>
</dbReference>
<keyword evidence="4" id="KW-1185">Reference proteome</keyword>
<dbReference type="GO" id="GO:0003677">
    <property type="term" value="F:DNA binding"/>
    <property type="evidence" value="ECO:0007669"/>
    <property type="project" value="InterPro"/>
</dbReference>
<comment type="caution">
    <text evidence="3">The sequence shown here is derived from an EMBL/GenBank/DDBJ whole genome shotgun (WGS) entry which is preliminary data.</text>
</comment>
<dbReference type="Gene3D" id="1.10.443.10">
    <property type="entry name" value="Intergrase catalytic core"/>
    <property type="match status" value="1"/>
</dbReference>
<dbReference type="OrthoDB" id="7873969at2"/>
<feature type="region of interest" description="Disordered" evidence="2">
    <location>
        <begin position="475"/>
        <end position="502"/>
    </location>
</feature>
<dbReference type="EMBL" id="VITK01000022">
    <property type="protein sequence ID" value="TWA88985.1"/>
    <property type="molecule type" value="Genomic_DNA"/>
</dbReference>
<protein>
    <submittedName>
        <fullName evidence="3">Site-specific recombinase XerD</fullName>
    </submittedName>
</protein>
<proteinExistence type="predicted"/>
<gene>
    <name evidence="3" type="ORF">FBZ96_1221</name>
</gene>
<name>A0A560CVV0_9BRAD</name>
<evidence type="ECO:0000256" key="2">
    <source>
        <dbReference type="SAM" id="MobiDB-lite"/>
    </source>
</evidence>
<dbReference type="GO" id="GO:0006310">
    <property type="term" value="P:DNA recombination"/>
    <property type="evidence" value="ECO:0007669"/>
    <property type="project" value="UniProtKB-KW"/>
</dbReference>
<evidence type="ECO:0000256" key="1">
    <source>
        <dbReference type="ARBA" id="ARBA00023172"/>
    </source>
</evidence>
<dbReference type="AlphaFoldDB" id="A0A560CVV0"/>
<dbReference type="InterPro" id="IPR011010">
    <property type="entry name" value="DNA_brk_join_enz"/>
</dbReference>
<dbReference type="Proteomes" id="UP000319949">
    <property type="component" value="Unassembled WGS sequence"/>
</dbReference>
<evidence type="ECO:0000313" key="4">
    <source>
        <dbReference type="Proteomes" id="UP000319949"/>
    </source>
</evidence>